<dbReference type="InterPro" id="IPR042076">
    <property type="entry name" value="Crisp-like_dom"/>
</dbReference>
<dbReference type="PRINTS" id="PR00838">
    <property type="entry name" value="V5ALLERGEN"/>
</dbReference>
<dbReference type="KEGG" id="csol:105368552"/>
<dbReference type="InterPro" id="IPR001283">
    <property type="entry name" value="CRISP-related"/>
</dbReference>
<dbReference type="PRINTS" id="PR00837">
    <property type="entry name" value="V5TPXLIKE"/>
</dbReference>
<dbReference type="SUPFAM" id="SSF57546">
    <property type="entry name" value="Crisp domain-like"/>
    <property type="match status" value="1"/>
</dbReference>
<dbReference type="Gene3D" id="1.10.10.740">
    <property type="entry name" value="Crisp domain"/>
    <property type="match status" value="1"/>
</dbReference>
<evidence type="ECO:0000256" key="4">
    <source>
        <dbReference type="SAM" id="SignalP"/>
    </source>
</evidence>
<dbReference type="Proteomes" id="UP000695007">
    <property type="component" value="Unplaced"/>
</dbReference>
<dbReference type="RefSeq" id="XP_011505879.1">
    <property type="nucleotide sequence ID" value="XM_011507577.1"/>
</dbReference>
<evidence type="ECO:0000313" key="7">
    <source>
        <dbReference type="RefSeq" id="XP_011505879.1"/>
    </source>
</evidence>
<dbReference type="SMART" id="SM00198">
    <property type="entry name" value="SCP"/>
    <property type="match status" value="1"/>
</dbReference>
<organism evidence="6 7">
    <name type="scientific">Ceratosolen solmsi marchali</name>
    <dbReference type="NCBI Taxonomy" id="326594"/>
    <lineage>
        <taxon>Eukaryota</taxon>
        <taxon>Metazoa</taxon>
        <taxon>Ecdysozoa</taxon>
        <taxon>Arthropoda</taxon>
        <taxon>Hexapoda</taxon>
        <taxon>Insecta</taxon>
        <taxon>Pterygota</taxon>
        <taxon>Neoptera</taxon>
        <taxon>Endopterygota</taxon>
        <taxon>Hymenoptera</taxon>
        <taxon>Apocrita</taxon>
        <taxon>Proctotrupomorpha</taxon>
        <taxon>Chalcidoidea</taxon>
        <taxon>Agaonidae</taxon>
        <taxon>Agaoninae</taxon>
        <taxon>Ceratosolen</taxon>
    </lineage>
</organism>
<protein>
    <submittedName>
        <fullName evidence="7">Cysteine-rich secretory protein 2-like</fullName>
    </submittedName>
</protein>
<evidence type="ECO:0000313" key="6">
    <source>
        <dbReference type="Proteomes" id="UP000695007"/>
    </source>
</evidence>
<feature type="domain" description="SCP" evidence="5">
    <location>
        <begin position="51"/>
        <end position="201"/>
    </location>
</feature>
<dbReference type="PANTHER" id="PTHR10334">
    <property type="entry name" value="CYSTEINE-RICH SECRETORY PROTEIN-RELATED"/>
    <property type="match status" value="1"/>
</dbReference>
<name>A0AAJ6YWX6_9HYME</name>
<keyword evidence="2" id="KW-0964">Secreted</keyword>
<dbReference type="Gene3D" id="3.40.33.10">
    <property type="entry name" value="CAP"/>
    <property type="match status" value="1"/>
</dbReference>
<keyword evidence="4" id="KW-0732">Signal</keyword>
<gene>
    <name evidence="7" type="primary">LOC105368552</name>
</gene>
<dbReference type="AlphaFoldDB" id="A0AAJ6YWX6"/>
<proteinExistence type="predicted"/>
<dbReference type="InterPro" id="IPR018244">
    <property type="entry name" value="Allrgn_V5/Tpx1_CS"/>
</dbReference>
<dbReference type="InterPro" id="IPR002413">
    <property type="entry name" value="V5_allergen-like"/>
</dbReference>
<dbReference type="PROSITE" id="PS01009">
    <property type="entry name" value="CRISP_1"/>
    <property type="match status" value="1"/>
</dbReference>
<dbReference type="Pfam" id="PF08562">
    <property type="entry name" value="Crisp"/>
    <property type="match status" value="1"/>
</dbReference>
<evidence type="ECO:0000256" key="2">
    <source>
        <dbReference type="ARBA" id="ARBA00022525"/>
    </source>
</evidence>
<dbReference type="GO" id="GO:0005576">
    <property type="term" value="C:extracellular region"/>
    <property type="evidence" value="ECO:0007669"/>
    <property type="project" value="UniProtKB-SubCell"/>
</dbReference>
<evidence type="ECO:0000256" key="1">
    <source>
        <dbReference type="ARBA" id="ARBA00004613"/>
    </source>
</evidence>
<dbReference type="SUPFAM" id="SSF55797">
    <property type="entry name" value="PR-1-like"/>
    <property type="match status" value="1"/>
</dbReference>
<dbReference type="GeneID" id="105368552"/>
<feature type="chain" id="PRO_5042485396" evidence="4">
    <location>
        <begin position="19"/>
        <end position="276"/>
    </location>
</feature>
<dbReference type="InterPro" id="IPR013871">
    <property type="entry name" value="Cysteine_rich_secretory"/>
</dbReference>
<dbReference type="Pfam" id="PF00188">
    <property type="entry name" value="CAP"/>
    <property type="match status" value="1"/>
</dbReference>
<sequence>MNWSWLLVLAVTLTAALSFKSADEQLEYQKPVPRLYGDRIPRRVLTTSDKKVQRKIVLYHNFFRSRVDPPAANMLVMKWHDGAAKAAQKWAEACYALTHDNATGLHIDAFGSCGQNIFISTARVPWFFAIKTWFSEERLFSYGATPEHNELNKIGHYTQMVWATSHLVGCGWAQCDGKNGPRGIPYFSYVCNYCPGGNRVDKLSEPYEVGENCASCPGQCQLGKLCKNACPWADLWANCQQLRATWPGWLCDTETDQGRERRQFCRATCRCQDKII</sequence>
<keyword evidence="3" id="KW-1015">Disulfide bond</keyword>
<dbReference type="InterPro" id="IPR014044">
    <property type="entry name" value="CAP_dom"/>
</dbReference>
<dbReference type="InterPro" id="IPR035940">
    <property type="entry name" value="CAP_sf"/>
</dbReference>
<comment type="subcellular location">
    <subcellularLocation>
        <location evidence="1">Secreted</location>
    </subcellularLocation>
</comment>
<accession>A0AAJ6YWX6</accession>
<evidence type="ECO:0000256" key="3">
    <source>
        <dbReference type="ARBA" id="ARBA00023157"/>
    </source>
</evidence>
<feature type="signal peptide" evidence="4">
    <location>
        <begin position="1"/>
        <end position="18"/>
    </location>
</feature>
<keyword evidence="6" id="KW-1185">Reference proteome</keyword>
<evidence type="ECO:0000259" key="5">
    <source>
        <dbReference type="SMART" id="SM00198"/>
    </source>
</evidence>
<reference evidence="7" key="1">
    <citation type="submission" date="2025-08" db="UniProtKB">
        <authorList>
            <consortium name="RefSeq"/>
        </authorList>
    </citation>
    <scope>IDENTIFICATION</scope>
</reference>